<sequence>MSIKLKLAAAFLFVFLLFTAATALTLMRLGTMDREVERMVRVEQPAAQLGVQLVNQQQRESLALRDHIIATEDEQRRSAEETLLAARQQRNEIYERLKPLLTDADDAGLLKRLGEVMATGTERIDRALASSKAGDTSGAARILADPSSKTSRAERTKLLSDLQDRRARNIAEAAAKADASFSKAQRDLILSLAIAVLLGGVAVMLIVRSISRGLDQALVLAERVAEGDLTLTTRTHARDEIGRLLDANNRMVMKLREMVGTITGAVNRVSNGSSSMASTSEELSQGAQEQASATAEASASVEQMAANIRQTADNAGNTETVARTSADRAQASGSAVNEAVDAMQAIAERILVVQEIARQTDLLALNAAVEAARAGEHGRGFAVVAAEVRKLAERSRGAAEEISELSARTLRTASAAGEMLGQLLPDIERTSTLVSGISVASRELALGAQQVAAAIQQLDSVTQQTSSAATGLASGAEALSTQANDLRRTMGQFRLGSGNGSVAEAAPALPEEAEAPARKPVRASVGSTGRARAVTAGGFDFDMGENAGGDPVDREFRRHDAA</sequence>
<dbReference type="SMART" id="SM00304">
    <property type="entry name" value="HAMP"/>
    <property type="match status" value="2"/>
</dbReference>
<feature type="region of interest" description="Disordered" evidence="5">
    <location>
        <begin position="270"/>
        <end position="298"/>
    </location>
</feature>
<keyword evidence="3" id="KW-0807">Transducer</keyword>
<dbReference type="RefSeq" id="WP_119000290.1">
    <property type="nucleotide sequence ID" value="NZ_QWGP01000012.1"/>
</dbReference>
<dbReference type="InterPro" id="IPR004089">
    <property type="entry name" value="MCPsignal_dom"/>
</dbReference>
<dbReference type="PROSITE" id="PS50111">
    <property type="entry name" value="CHEMOTAXIS_TRANSDUC_2"/>
    <property type="match status" value="1"/>
</dbReference>
<evidence type="ECO:0000259" key="7">
    <source>
        <dbReference type="PROSITE" id="PS50111"/>
    </source>
</evidence>
<keyword evidence="6" id="KW-1133">Transmembrane helix</keyword>
<feature type="domain" description="HAMP" evidence="8">
    <location>
        <begin position="208"/>
        <end position="260"/>
    </location>
</feature>
<feature type="compositionally biased region" description="Basic and acidic residues" evidence="5">
    <location>
        <begin position="551"/>
        <end position="562"/>
    </location>
</feature>
<dbReference type="InterPro" id="IPR024478">
    <property type="entry name" value="HlyB_4HB_MCP"/>
</dbReference>
<keyword evidence="4" id="KW-0175">Coiled coil</keyword>
<comment type="caution">
    <text evidence="9">The sequence shown here is derived from an EMBL/GenBank/DDBJ whole genome shotgun (WGS) entry which is preliminary data.</text>
</comment>
<keyword evidence="6" id="KW-0472">Membrane</keyword>
<dbReference type="GO" id="GO:0006935">
    <property type="term" value="P:chemotaxis"/>
    <property type="evidence" value="ECO:0007669"/>
    <property type="project" value="UniProtKB-KW"/>
</dbReference>
<evidence type="ECO:0000313" key="10">
    <source>
        <dbReference type="Proteomes" id="UP000266305"/>
    </source>
</evidence>
<dbReference type="InterPro" id="IPR051310">
    <property type="entry name" value="MCP_chemotaxis"/>
</dbReference>
<keyword evidence="6" id="KW-0812">Transmembrane</keyword>
<dbReference type="GO" id="GO:0007165">
    <property type="term" value="P:signal transduction"/>
    <property type="evidence" value="ECO:0007669"/>
    <property type="project" value="UniProtKB-KW"/>
</dbReference>
<dbReference type="SMART" id="SM00283">
    <property type="entry name" value="MA"/>
    <property type="match status" value="1"/>
</dbReference>
<evidence type="ECO:0000313" key="9">
    <source>
        <dbReference type="EMBL" id="RHZ94454.1"/>
    </source>
</evidence>
<dbReference type="SUPFAM" id="SSF58104">
    <property type="entry name" value="Methyl-accepting chemotaxis protein (MCP) signaling domain"/>
    <property type="match status" value="1"/>
</dbReference>
<keyword evidence="1" id="KW-0145">Chemotaxis</keyword>
<dbReference type="PROSITE" id="PS50885">
    <property type="entry name" value="HAMP"/>
    <property type="match status" value="1"/>
</dbReference>
<feature type="region of interest" description="Disordered" evidence="5">
    <location>
        <begin position="495"/>
        <end position="562"/>
    </location>
</feature>
<organism evidence="9 10">
    <name type="scientific">Cereibacter sphaeroides</name>
    <name type="common">Rhodobacter sphaeroides</name>
    <dbReference type="NCBI Taxonomy" id="1063"/>
    <lineage>
        <taxon>Bacteria</taxon>
        <taxon>Pseudomonadati</taxon>
        <taxon>Pseudomonadota</taxon>
        <taxon>Alphaproteobacteria</taxon>
        <taxon>Rhodobacterales</taxon>
        <taxon>Paracoccaceae</taxon>
        <taxon>Cereibacter</taxon>
    </lineage>
</organism>
<evidence type="ECO:0000256" key="5">
    <source>
        <dbReference type="SAM" id="MobiDB-lite"/>
    </source>
</evidence>
<dbReference type="CDD" id="cd06225">
    <property type="entry name" value="HAMP"/>
    <property type="match status" value="1"/>
</dbReference>
<dbReference type="GO" id="GO:0005886">
    <property type="term" value="C:plasma membrane"/>
    <property type="evidence" value="ECO:0007669"/>
    <property type="project" value="TreeGrafter"/>
</dbReference>
<proteinExistence type="inferred from homology"/>
<dbReference type="AlphaFoldDB" id="A0AAX1UK97"/>
<reference evidence="9 10" key="1">
    <citation type="submission" date="2018-08" db="EMBL/GenBank/DDBJ databases">
        <title>Draft genome sequence of Rhodobacter sphaeroides FY.</title>
        <authorList>
            <person name="Rayyan A."/>
            <person name="Meyer T.E."/>
            <person name="Kyndt J.A."/>
        </authorList>
    </citation>
    <scope>NUCLEOTIDE SEQUENCE [LARGE SCALE GENOMIC DNA]</scope>
    <source>
        <strain evidence="9 10">FY</strain>
    </source>
</reference>
<dbReference type="InterPro" id="IPR003660">
    <property type="entry name" value="HAMP_dom"/>
</dbReference>
<dbReference type="Pfam" id="PF00015">
    <property type="entry name" value="MCPsignal"/>
    <property type="match status" value="1"/>
</dbReference>
<dbReference type="PRINTS" id="PR00260">
    <property type="entry name" value="CHEMTRNSDUCR"/>
</dbReference>
<evidence type="ECO:0000256" key="2">
    <source>
        <dbReference type="ARBA" id="ARBA00029447"/>
    </source>
</evidence>
<accession>A0AAX1UK97</accession>
<evidence type="ECO:0000256" key="4">
    <source>
        <dbReference type="SAM" id="Coils"/>
    </source>
</evidence>
<dbReference type="Proteomes" id="UP000266305">
    <property type="component" value="Unassembled WGS sequence"/>
</dbReference>
<dbReference type="Pfam" id="PF12729">
    <property type="entry name" value="4HB_MCP_1"/>
    <property type="match status" value="1"/>
</dbReference>
<gene>
    <name evidence="9" type="ORF">D1114_11935</name>
</gene>
<dbReference type="Gene3D" id="1.10.287.950">
    <property type="entry name" value="Methyl-accepting chemotaxis protein"/>
    <property type="match status" value="1"/>
</dbReference>
<feature type="coiled-coil region" evidence="4">
    <location>
        <begin position="69"/>
        <end position="96"/>
    </location>
</feature>
<comment type="similarity">
    <text evidence="2">Belongs to the methyl-accepting chemotaxis (MCP) protein family.</text>
</comment>
<feature type="transmembrane region" description="Helical" evidence="6">
    <location>
        <begin position="188"/>
        <end position="207"/>
    </location>
</feature>
<dbReference type="GO" id="GO:0004888">
    <property type="term" value="F:transmembrane signaling receptor activity"/>
    <property type="evidence" value="ECO:0007669"/>
    <property type="project" value="InterPro"/>
</dbReference>
<protein>
    <submittedName>
        <fullName evidence="9">Methyl-accepting chemotaxis protein</fullName>
    </submittedName>
</protein>
<feature type="domain" description="Methyl-accepting transducer" evidence="7">
    <location>
        <begin position="265"/>
        <end position="480"/>
    </location>
</feature>
<evidence type="ECO:0000256" key="3">
    <source>
        <dbReference type="PROSITE-ProRule" id="PRU00284"/>
    </source>
</evidence>
<evidence type="ECO:0000256" key="1">
    <source>
        <dbReference type="ARBA" id="ARBA00022500"/>
    </source>
</evidence>
<dbReference type="EMBL" id="QWGP01000012">
    <property type="protein sequence ID" value="RHZ94454.1"/>
    <property type="molecule type" value="Genomic_DNA"/>
</dbReference>
<evidence type="ECO:0000256" key="6">
    <source>
        <dbReference type="SAM" id="Phobius"/>
    </source>
</evidence>
<dbReference type="PANTHER" id="PTHR43531">
    <property type="entry name" value="PROTEIN ICFG"/>
    <property type="match status" value="1"/>
</dbReference>
<dbReference type="InterPro" id="IPR004090">
    <property type="entry name" value="Chemotax_Me-accpt_rcpt"/>
</dbReference>
<evidence type="ECO:0000259" key="8">
    <source>
        <dbReference type="PROSITE" id="PS50885"/>
    </source>
</evidence>
<name>A0AAX1UK97_CERSP</name>
<dbReference type="PANTHER" id="PTHR43531:SF11">
    <property type="entry name" value="METHYL-ACCEPTING CHEMOTAXIS PROTEIN 3"/>
    <property type="match status" value="1"/>
</dbReference>